<keyword evidence="3" id="KW-0677">Repeat</keyword>
<dbReference type="PANTHER" id="PTHR10372:SF27">
    <property type="entry name" value="ADHERENS JUNCTION PROTEIN P120"/>
    <property type="match status" value="1"/>
</dbReference>
<feature type="repeat" description="ARM" evidence="6">
    <location>
        <begin position="94"/>
        <end position="122"/>
    </location>
</feature>
<evidence type="ECO:0000256" key="5">
    <source>
        <dbReference type="ARBA" id="ARBA00022949"/>
    </source>
</evidence>
<keyword evidence="8" id="KW-1185">Reference proteome</keyword>
<keyword evidence="4" id="KW-0130">Cell adhesion</keyword>
<dbReference type="Pfam" id="PF00514">
    <property type="entry name" value="Arm"/>
    <property type="match status" value="1"/>
</dbReference>
<evidence type="ECO:0000256" key="1">
    <source>
        <dbReference type="ARBA" id="ARBA00004282"/>
    </source>
</evidence>
<gene>
    <name evidence="7" type="ORF">TcWFU_005746</name>
</gene>
<dbReference type="EMBL" id="JAKROA010000001">
    <property type="protein sequence ID" value="KAL5112208.1"/>
    <property type="molecule type" value="Genomic_DNA"/>
</dbReference>
<comment type="caution">
    <text evidence="7">The sequence shown here is derived from an EMBL/GenBank/DDBJ whole genome shotgun (WGS) entry which is preliminary data.</text>
</comment>
<evidence type="ECO:0000256" key="3">
    <source>
        <dbReference type="ARBA" id="ARBA00022737"/>
    </source>
</evidence>
<name>A0ABR4QSZ4_9CEST</name>
<organism evidence="7 8">
    <name type="scientific">Taenia crassiceps</name>
    <dbReference type="NCBI Taxonomy" id="6207"/>
    <lineage>
        <taxon>Eukaryota</taxon>
        <taxon>Metazoa</taxon>
        <taxon>Spiralia</taxon>
        <taxon>Lophotrochozoa</taxon>
        <taxon>Platyhelminthes</taxon>
        <taxon>Cestoda</taxon>
        <taxon>Eucestoda</taxon>
        <taxon>Cyclophyllidea</taxon>
        <taxon>Taeniidae</taxon>
        <taxon>Taenia</taxon>
    </lineage>
</organism>
<comment type="subcellular location">
    <subcellularLocation>
        <location evidence="1">Cell junction</location>
    </subcellularLocation>
</comment>
<dbReference type="InterPro" id="IPR016024">
    <property type="entry name" value="ARM-type_fold"/>
</dbReference>
<protein>
    <submittedName>
        <fullName evidence="7">Plakophilin-4</fullName>
    </submittedName>
</protein>
<evidence type="ECO:0000313" key="7">
    <source>
        <dbReference type="EMBL" id="KAL5112208.1"/>
    </source>
</evidence>
<dbReference type="PANTHER" id="PTHR10372">
    <property type="entry name" value="PLAKOPHILLIN-RELATED"/>
    <property type="match status" value="1"/>
</dbReference>
<reference evidence="7 8" key="1">
    <citation type="journal article" date="2022" name="Front. Cell. Infect. Microbiol.">
        <title>The Genomes of Two Strains of Taenia crassiceps the Animal Model for the Study of Human Cysticercosis.</title>
        <authorList>
            <person name="Bobes R.J."/>
            <person name="Estrada K."/>
            <person name="Rios-Valencia D.G."/>
            <person name="Calderon-Gallegos A."/>
            <person name="de la Torre P."/>
            <person name="Carrero J.C."/>
            <person name="Sanchez-Flores A."/>
            <person name="Laclette J.P."/>
        </authorList>
    </citation>
    <scope>NUCLEOTIDE SEQUENCE [LARGE SCALE GENOMIC DNA]</scope>
    <source>
        <strain evidence="7">WFUcys</strain>
    </source>
</reference>
<dbReference type="SUPFAM" id="SSF48371">
    <property type="entry name" value="ARM repeat"/>
    <property type="match status" value="1"/>
</dbReference>
<keyword evidence="5" id="KW-0965">Cell junction</keyword>
<comment type="similarity">
    <text evidence="2">Belongs to the beta-catenin family.</text>
</comment>
<feature type="repeat" description="ARM" evidence="6">
    <location>
        <begin position="406"/>
        <end position="433"/>
    </location>
</feature>
<dbReference type="SMART" id="SM00185">
    <property type="entry name" value="ARM"/>
    <property type="match status" value="5"/>
</dbReference>
<proteinExistence type="inferred from homology"/>
<dbReference type="InterPro" id="IPR000225">
    <property type="entry name" value="Armadillo"/>
</dbReference>
<dbReference type="PROSITE" id="PS50176">
    <property type="entry name" value="ARM_REPEAT"/>
    <property type="match status" value="2"/>
</dbReference>
<accession>A0ABR4QSZ4</accession>
<dbReference type="Gene3D" id="1.25.10.10">
    <property type="entry name" value="Leucine-rich Repeat Variant"/>
    <property type="match status" value="1"/>
</dbReference>
<sequence>MRDDACLAKDQQHLKKSRVPHYSLMNSKTTVRQRFIPSFWNFQSNTDLSTSTDIPCLVNRLNSSNPTVQATAAACIQHLVYKNDDAKEEAWRAGGLGSLIGLLTSKEPSVVSSATGALRNLTSGSNIPICLEFERSNGINTLVWLLRQHLQSLTEEKSGDNEVSKLNADRILKSLDNVSAILCNLTSIESMRRRVVVEATIPVLVTTVLIPVAEAIRNSLHNFSNGNPPLHSTFLYRNCTAVIRNMSCCEDANTRAQLRGCEGLLESLLQVMRMAAATGLADTKAVENCACAVRNLCFALGEATKPQGSHLLKRTLISRSHSSIAEGRKQKGFDVHNKVEEASVPALNVPEAVLWHPNAVATFLALLHRASNPACIEATAGAIQNLTSSAKWQPAEIVRSEVRLQKGLPILVDLLHFPDNAVVATVAMTLQNLMLEKETLKHLGNSSLPALVACLSLHPAMSRSRSLSSLTTNTTSGIHLHTQLNCQVLLPILTLCSKIILSHDNFTSHFVELGGVQYCKTIVQALSAEQESALPNVHRSCYQAVHQLLRSLWKLKRLRFLYKENGLTEVDFLQKKRNKFPQSSIHQSRLRRVPLTIAQYCGEGEERQRKYHQTCSHRPIYDPEESFQRVPSATSGPLYQLDVLANNMRWGSEDTLQLFEPPFGVRVPFLFPNAAGVGATTWDGQHAAFATLPWDQWSDSKAHRREHSEGSLSCGRGAVIYENCS</sequence>
<evidence type="ECO:0000313" key="8">
    <source>
        <dbReference type="Proteomes" id="UP001651158"/>
    </source>
</evidence>
<dbReference type="InterPro" id="IPR028435">
    <property type="entry name" value="Plakophilin/d_Catenin"/>
</dbReference>
<evidence type="ECO:0000256" key="2">
    <source>
        <dbReference type="ARBA" id="ARBA00005462"/>
    </source>
</evidence>
<evidence type="ECO:0000256" key="6">
    <source>
        <dbReference type="PROSITE-ProRule" id="PRU00259"/>
    </source>
</evidence>
<dbReference type="InterPro" id="IPR011989">
    <property type="entry name" value="ARM-like"/>
</dbReference>
<evidence type="ECO:0000256" key="4">
    <source>
        <dbReference type="ARBA" id="ARBA00022889"/>
    </source>
</evidence>
<dbReference type="Proteomes" id="UP001651158">
    <property type="component" value="Unassembled WGS sequence"/>
</dbReference>